<dbReference type="PRINTS" id="PR00722">
    <property type="entry name" value="CHYMOTRYPSIN"/>
</dbReference>
<keyword evidence="7" id="KW-1015">Disulfide bond</keyword>
<dbReference type="KEGG" id="bman:114243555"/>
<feature type="signal peptide" evidence="12">
    <location>
        <begin position="1"/>
        <end position="22"/>
    </location>
</feature>
<dbReference type="GO" id="GO:0006508">
    <property type="term" value="P:proteolysis"/>
    <property type="evidence" value="ECO:0007669"/>
    <property type="project" value="UniProtKB-KW"/>
</dbReference>
<dbReference type="Proteomes" id="UP000504629">
    <property type="component" value="Unplaced"/>
</dbReference>
<evidence type="ECO:0000259" key="13">
    <source>
        <dbReference type="PROSITE" id="PS50240"/>
    </source>
</evidence>
<feature type="chain" id="PRO_5027031839" evidence="12">
    <location>
        <begin position="23"/>
        <end position="313"/>
    </location>
</feature>
<keyword evidence="8" id="KW-1199">Hemostasis impairing toxin</keyword>
<dbReference type="Gene3D" id="2.40.10.10">
    <property type="entry name" value="Trypsin-like serine proteases"/>
    <property type="match status" value="1"/>
</dbReference>
<keyword evidence="14" id="KW-1185">Reference proteome</keyword>
<keyword evidence="10" id="KW-1205">Fibrinolytic toxin</keyword>
<dbReference type="GO" id="GO:0004252">
    <property type="term" value="F:serine-type endopeptidase activity"/>
    <property type="evidence" value="ECO:0007669"/>
    <property type="project" value="InterPro"/>
</dbReference>
<dbReference type="PROSITE" id="PS00135">
    <property type="entry name" value="TRYPSIN_SER"/>
    <property type="match status" value="1"/>
</dbReference>
<gene>
    <name evidence="15" type="primary">LOC114243555</name>
</gene>
<keyword evidence="3" id="KW-0800">Toxin</keyword>
<evidence type="ECO:0000256" key="7">
    <source>
        <dbReference type="ARBA" id="ARBA00023157"/>
    </source>
</evidence>
<dbReference type="AlphaFoldDB" id="A0A6J2JNN1"/>
<evidence type="ECO:0000256" key="9">
    <source>
        <dbReference type="ARBA" id="ARBA00055534"/>
    </source>
</evidence>
<protein>
    <submittedName>
        <fullName evidence="15">Collagenase-like</fullName>
    </submittedName>
</protein>
<evidence type="ECO:0000256" key="11">
    <source>
        <dbReference type="RuleBase" id="RU363034"/>
    </source>
</evidence>
<dbReference type="InterPro" id="IPR001314">
    <property type="entry name" value="Peptidase_S1A"/>
</dbReference>
<dbReference type="PANTHER" id="PTHR24264:SF65">
    <property type="entry name" value="SRCR DOMAIN-CONTAINING PROTEIN"/>
    <property type="match status" value="1"/>
</dbReference>
<dbReference type="InterPro" id="IPR043504">
    <property type="entry name" value="Peptidase_S1_PA_chymotrypsin"/>
</dbReference>
<comment type="subcellular location">
    <subcellularLocation>
        <location evidence="1">Secreted</location>
        <location evidence="1">Extracellular space</location>
    </subcellularLocation>
</comment>
<keyword evidence="6 11" id="KW-0720">Serine protease</keyword>
<dbReference type="SUPFAM" id="SSF50494">
    <property type="entry name" value="Trypsin-like serine proteases"/>
    <property type="match status" value="1"/>
</dbReference>
<dbReference type="InterPro" id="IPR009003">
    <property type="entry name" value="Peptidase_S1_PA"/>
</dbReference>
<dbReference type="GO" id="GO:0005615">
    <property type="term" value="C:extracellular space"/>
    <property type="evidence" value="ECO:0007669"/>
    <property type="project" value="TreeGrafter"/>
</dbReference>
<keyword evidence="2" id="KW-0964">Secreted</keyword>
<reference evidence="15" key="1">
    <citation type="submission" date="2025-08" db="UniProtKB">
        <authorList>
            <consortium name="RefSeq"/>
        </authorList>
    </citation>
    <scope>IDENTIFICATION</scope>
    <source>
        <tissue evidence="15">Silk gland</tissue>
    </source>
</reference>
<evidence type="ECO:0000256" key="1">
    <source>
        <dbReference type="ARBA" id="ARBA00004239"/>
    </source>
</evidence>
<dbReference type="PROSITE" id="PS00134">
    <property type="entry name" value="TRYPSIN_HIS"/>
    <property type="match status" value="1"/>
</dbReference>
<proteinExistence type="predicted"/>
<keyword evidence="12" id="KW-0732">Signal</keyword>
<feature type="domain" description="Peptidase S1" evidence="13">
    <location>
        <begin position="45"/>
        <end position="287"/>
    </location>
</feature>
<accession>A0A6J2JNN1</accession>
<dbReference type="PROSITE" id="PS50240">
    <property type="entry name" value="TRYPSIN_DOM"/>
    <property type="match status" value="1"/>
</dbReference>
<keyword evidence="4 11" id="KW-0645">Protease</keyword>
<evidence type="ECO:0000256" key="5">
    <source>
        <dbReference type="ARBA" id="ARBA00022801"/>
    </source>
</evidence>
<dbReference type="SMART" id="SM00020">
    <property type="entry name" value="Tryp_SPc"/>
    <property type="match status" value="1"/>
</dbReference>
<evidence type="ECO:0000256" key="4">
    <source>
        <dbReference type="ARBA" id="ARBA00022670"/>
    </source>
</evidence>
<name>A0A6J2JNN1_BOMMA</name>
<dbReference type="PANTHER" id="PTHR24264">
    <property type="entry name" value="TRYPSIN-RELATED"/>
    <property type="match status" value="1"/>
</dbReference>
<evidence type="ECO:0000313" key="15">
    <source>
        <dbReference type="RefSeq" id="XP_028030888.1"/>
    </source>
</evidence>
<evidence type="ECO:0000256" key="3">
    <source>
        <dbReference type="ARBA" id="ARBA00022656"/>
    </source>
</evidence>
<dbReference type="GeneID" id="114243555"/>
<dbReference type="FunFam" id="2.40.10.10:FF:000068">
    <property type="entry name" value="transmembrane protease serine 2"/>
    <property type="match status" value="1"/>
</dbReference>
<evidence type="ECO:0000256" key="8">
    <source>
        <dbReference type="ARBA" id="ARBA00023240"/>
    </source>
</evidence>
<dbReference type="InterPro" id="IPR050127">
    <property type="entry name" value="Serine_Proteases_S1"/>
</dbReference>
<evidence type="ECO:0000256" key="10">
    <source>
        <dbReference type="ARBA" id="ARBA00084094"/>
    </source>
</evidence>
<evidence type="ECO:0000313" key="14">
    <source>
        <dbReference type="Proteomes" id="UP000504629"/>
    </source>
</evidence>
<dbReference type="OrthoDB" id="5597713at2759"/>
<comment type="function">
    <text evidence="9">Fibrinolytic activity; shows preferential cleavage of Arg-Gly bonds in all three fibrinogen chains. Contact with the caterpillars causes severe bleeding, due the anticoagulant effect of the protein.</text>
</comment>
<organism evidence="14 15">
    <name type="scientific">Bombyx mandarina</name>
    <name type="common">Wild silk moth</name>
    <name type="synonym">Wild silkworm</name>
    <dbReference type="NCBI Taxonomy" id="7092"/>
    <lineage>
        <taxon>Eukaryota</taxon>
        <taxon>Metazoa</taxon>
        <taxon>Ecdysozoa</taxon>
        <taxon>Arthropoda</taxon>
        <taxon>Hexapoda</taxon>
        <taxon>Insecta</taxon>
        <taxon>Pterygota</taxon>
        <taxon>Neoptera</taxon>
        <taxon>Endopterygota</taxon>
        <taxon>Lepidoptera</taxon>
        <taxon>Glossata</taxon>
        <taxon>Ditrysia</taxon>
        <taxon>Bombycoidea</taxon>
        <taxon>Bombycidae</taxon>
        <taxon>Bombycinae</taxon>
        <taxon>Bombyx</taxon>
    </lineage>
</organism>
<evidence type="ECO:0000256" key="12">
    <source>
        <dbReference type="SAM" id="SignalP"/>
    </source>
</evidence>
<dbReference type="CDD" id="cd00190">
    <property type="entry name" value="Tryp_SPc"/>
    <property type="match status" value="1"/>
</dbReference>
<dbReference type="RefSeq" id="XP_028030888.1">
    <property type="nucleotide sequence ID" value="XM_028175087.1"/>
</dbReference>
<dbReference type="GO" id="GO:0090729">
    <property type="term" value="F:toxin activity"/>
    <property type="evidence" value="ECO:0007669"/>
    <property type="project" value="UniProtKB-KW"/>
</dbReference>
<dbReference type="InterPro" id="IPR033116">
    <property type="entry name" value="TRYPSIN_SER"/>
</dbReference>
<evidence type="ECO:0000256" key="6">
    <source>
        <dbReference type="ARBA" id="ARBA00022825"/>
    </source>
</evidence>
<dbReference type="Pfam" id="PF00089">
    <property type="entry name" value="Trypsin"/>
    <property type="match status" value="1"/>
</dbReference>
<dbReference type="InterPro" id="IPR018114">
    <property type="entry name" value="TRYPSIN_HIS"/>
</dbReference>
<evidence type="ECO:0000256" key="2">
    <source>
        <dbReference type="ARBA" id="ARBA00022525"/>
    </source>
</evidence>
<keyword evidence="5 11" id="KW-0378">Hydrolase</keyword>
<dbReference type="InterPro" id="IPR001254">
    <property type="entry name" value="Trypsin_dom"/>
</dbReference>
<sequence>MAGKMAVAYLICILYTVSLVQGNPLNAGSEAIIEDLRNTDRQSRIVAGWPAEDAQIPHQVSIRMVSPVGAVSSCGGSIIHHEWVLTAAHCVANRINFVVRLGLTNLTRPDYLVETTHKFIHPGYIEIIAGVQTDDIALVKLNHHIPYTRTIQPCRLQNSEQKNINYDGAVFTVSGYGRTDDPWNGGVASEILLWVHLRGITNEQCMTHYPNSRVIQEQTICAAYYNDTAQSSCQGDSGGPLTIVDEDGQPTMVGVVSFGHRDGCNSPHPSGYVRPGHYHDWFYEVTGVNFDWSSEDLKPIVLAEAQDDVMAAE</sequence>